<evidence type="ECO:0000313" key="2">
    <source>
        <dbReference type="Proteomes" id="UP001377168"/>
    </source>
</evidence>
<protein>
    <submittedName>
        <fullName evidence="1">Mycofactocin-coupled SDR family oxidoreductase</fullName>
    </submittedName>
</protein>
<proteinExistence type="predicted"/>
<sequence length="275" mass="28955">MGKFDGKVALITGGARGQGRAHAVALAREGADIVTCDIAGELESVPYPLGSEAELARTVDLVESTGRRCIALMGDVRSLQEMENVAARAREEFGRIDFLLANAGIASASPLASMEALQWQEMIDVNLTGVFHSFRAVVPHMIEQDYGRIVATSSIVARMGAKNSAHYAAAKWGVIGLVKSLALEVAEHGITVNAVLPAGVNTTMIHNRATYRLLRPDLEDPAREDVLPVLEGQGPGLMEPEDVTAAVLHLLSDTGGFLNGEAMTLSAGLSASNAG</sequence>
<comment type="caution">
    <text evidence="1">The sequence shown here is derived from an EMBL/GenBank/DDBJ whole genome shotgun (WGS) entry which is preliminary data.</text>
</comment>
<keyword evidence="2" id="KW-1185">Reference proteome</keyword>
<name>A0ACC6PY46_9ACTN</name>
<evidence type="ECO:0000313" key="1">
    <source>
        <dbReference type="EMBL" id="MEJ8636238.1"/>
    </source>
</evidence>
<organism evidence="1 2">
    <name type="scientific">Streptomyces achmelvichensis</name>
    <dbReference type="NCBI Taxonomy" id="3134111"/>
    <lineage>
        <taxon>Bacteria</taxon>
        <taxon>Bacillati</taxon>
        <taxon>Actinomycetota</taxon>
        <taxon>Actinomycetes</taxon>
        <taxon>Kitasatosporales</taxon>
        <taxon>Streptomycetaceae</taxon>
        <taxon>Streptomyces</taxon>
    </lineage>
</organism>
<dbReference type="EMBL" id="JBBKAJ010000022">
    <property type="protein sequence ID" value="MEJ8636238.1"/>
    <property type="molecule type" value="Genomic_DNA"/>
</dbReference>
<dbReference type="Proteomes" id="UP001377168">
    <property type="component" value="Unassembled WGS sequence"/>
</dbReference>
<gene>
    <name evidence="1" type="ORF">WKI67_23025</name>
</gene>
<reference evidence="1" key="1">
    <citation type="submission" date="2024-03" db="EMBL/GenBank/DDBJ databases">
        <title>Novel Streptomyces species of biotechnological and ecological value are a feature of Machair soil.</title>
        <authorList>
            <person name="Prole J.R."/>
            <person name="Goodfellow M."/>
            <person name="Allenby N."/>
            <person name="Ward A.C."/>
        </authorList>
    </citation>
    <scope>NUCLEOTIDE SEQUENCE</scope>
    <source>
        <strain evidence="1">MS2.AVA.5</strain>
    </source>
</reference>
<accession>A0ACC6PY46</accession>